<evidence type="ECO:0000313" key="2">
    <source>
        <dbReference type="EMBL" id="KAK6356909.1"/>
    </source>
</evidence>
<reference evidence="2 3" key="1">
    <citation type="submission" date="2019-10" db="EMBL/GenBank/DDBJ databases">
        <authorList>
            <person name="Palmer J.M."/>
        </authorList>
    </citation>
    <scope>NUCLEOTIDE SEQUENCE [LARGE SCALE GENOMIC DNA]</scope>
    <source>
        <strain evidence="2 3">TWF718</strain>
    </source>
</reference>
<protein>
    <submittedName>
        <fullName evidence="2">Uncharacterized protein</fullName>
    </submittedName>
</protein>
<feature type="region of interest" description="Disordered" evidence="1">
    <location>
        <begin position="108"/>
        <end position="133"/>
    </location>
</feature>
<accession>A0AAN8RGS9</accession>
<proteinExistence type="predicted"/>
<dbReference type="AlphaFoldDB" id="A0AAN8RGS9"/>
<feature type="region of interest" description="Disordered" evidence="1">
    <location>
        <begin position="475"/>
        <end position="496"/>
    </location>
</feature>
<gene>
    <name evidence="2" type="ORF">TWF718_001247</name>
</gene>
<dbReference type="Proteomes" id="UP001313282">
    <property type="component" value="Unassembled WGS sequence"/>
</dbReference>
<feature type="region of interest" description="Disordered" evidence="1">
    <location>
        <begin position="525"/>
        <end position="569"/>
    </location>
</feature>
<name>A0AAN8RGS9_9PEZI</name>
<evidence type="ECO:0000313" key="3">
    <source>
        <dbReference type="Proteomes" id="UP001313282"/>
    </source>
</evidence>
<sequence length="587" mass="66273">MSEQEIISIFPALISEDLISLSPPPDSPDVARSPSPFIMPSPIGEGESPLSTALNSGHDFQFEGFLDQYEDVHDGIHRAGHIHASPPSRASSGLASQIFSERIFQHFQESGRGPTEVPESEISGNTESSDLRPTGQELAIRLEQLYLQAMNPEFEPADDSDRFEYLTASSSFENFRDDFEPLSEPIRGPTPPLPPPGVFASEAQRGPQMNWEALKEKMRHAYKEKLDNGILDTLTVQNTDNFIFFDVKYTHIGDYLEIGFARTPVQICLMKYSGGIIYQANLAMFDPRNGREVLSMIQWLDLILDYQCTGAMSRRWYNIGRMNIAISNMRGYFWSTEVPRRTIHQIKNDLKAFNFRHKVLFTHDGSLRPYDVLRKLLPEATLPPRLITMSSHKLIKIVLPDMPRDLHGFFYHLVDLNTFDDPSAPVLHKYIATDDTTYIRQIFSFFISAWESFQSEEDGRPREDAPERLVEVWEGIPPDSPCFEPVSESDGDEDMGLTLSDVEALGLEAEQQQQQEEDLISMEEAAGTPIDGAGSSRGPKDENFNPVVATAESKDDEAVTETYNSAEEGDITRYSDTSIRSDLWDYD</sequence>
<dbReference type="EMBL" id="JAVHNR010000001">
    <property type="protein sequence ID" value="KAK6356909.1"/>
    <property type="molecule type" value="Genomic_DNA"/>
</dbReference>
<organism evidence="2 3">
    <name type="scientific">Orbilia javanica</name>
    <dbReference type="NCBI Taxonomy" id="47235"/>
    <lineage>
        <taxon>Eukaryota</taxon>
        <taxon>Fungi</taxon>
        <taxon>Dikarya</taxon>
        <taxon>Ascomycota</taxon>
        <taxon>Pezizomycotina</taxon>
        <taxon>Orbiliomycetes</taxon>
        <taxon>Orbiliales</taxon>
        <taxon>Orbiliaceae</taxon>
        <taxon>Orbilia</taxon>
    </lineage>
</organism>
<evidence type="ECO:0000256" key="1">
    <source>
        <dbReference type="SAM" id="MobiDB-lite"/>
    </source>
</evidence>
<keyword evidence="3" id="KW-1185">Reference proteome</keyword>
<comment type="caution">
    <text evidence="2">The sequence shown here is derived from an EMBL/GenBank/DDBJ whole genome shotgun (WGS) entry which is preliminary data.</text>
</comment>